<dbReference type="SMART" id="SM00530">
    <property type="entry name" value="HTH_XRE"/>
    <property type="match status" value="1"/>
</dbReference>
<gene>
    <name evidence="2" type="ORF">KCG35_21410</name>
</gene>
<feature type="domain" description="HTH cro/C1-type" evidence="1">
    <location>
        <begin position="8"/>
        <end position="66"/>
    </location>
</feature>
<evidence type="ECO:0000313" key="3">
    <source>
        <dbReference type="Proteomes" id="UP000690515"/>
    </source>
</evidence>
<comment type="caution">
    <text evidence="2">The sequence shown here is derived from an EMBL/GenBank/DDBJ whole genome shotgun (WGS) entry which is preliminary data.</text>
</comment>
<sequence>MSELWERIRAARASACLTQEELANKLGVARPTIGLWESPDPKKRTQPRDKTLQKIAEITGAPYGWLISDESEISPEFRDQNPDLKSKELENRLKDDKQINRKALERASLELHKMVIEDSISYDDAEVVIALISAIRGRSHQNK</sequence>
<dbReference type="InterPro" id="IPR010982">
    <property type="entry name" value="Lambda_DNA-bd_dom_sf"/>
</dbReference>
<dbReference type="Gene3D" id="1.10.260.40">
    <property type="entry name" value="lambda repressor-like DNA-binding domains"/>
    <property type="match status" value="1"/>
</dbReference>
<protein>
    <submittedName>
        <fullName evidence="2">Helix-turn-helix transcriptional regulator</fullName>
    </submittedName>
</protein>
<accession>A0ABS5ZHT0</accession>
<dbReference type="Proteomes" id="UP000690515">
    <property type="component" value="Unassembled WGS sequence"/>
</dbReference>
<dbReference type="PROSITE" id="PS50943">
    <property type="entry name" value="HTH_CROC1"/>
    <property type="match status" value="1"/>
</dbReference>
<evidence type="ECO:0000259" key="1">
    <source>
        <dbReference type="PROSITE" id="PS50943"/>
    </source>
</evidence>
<dbReference type="InterPro" id="IPR001387">
    <property type="entry name" value="Cro/C1-type_HTH"/>
</dbReference>
<dbReference type="SUPFAM" id="SSF47413">
    <property type="entry name" value="lambda repressor-like DNA-binding domains"/>
    <property type="match status" value="1"/>
</dbReference>
<evidence type="ECO:0000313" key="2">
    <source>
        <dbReference type="EMBL" id="MBU2713621.1"/>
    </source>
</evidence>
<dbReference type="RefSeq" id="WP_215821906.1">
    <property type="nucleotide sequence ID" value="NZ_JAGSOY010000092.1"/>
</dbReference>
<dbReference type="CDD" id="cd00093">
    <property type="entry name" value="HTH_XRE"/>
    <property type="match status" value="1"/>
</dbReference>
<keyword evidence="3" id="KW-1185">Reference proteome</keyword>
<dbReference type="Pfam" id="PF01381">
    <property type="entry name" value="HTH_3"/>
    <property type="match status" value="1"/>
</dbReference>
<dbReference type="EMBL" id="JAGSOY010000092">
    <property type="protein sequence ID" value="MBU2713621.1"/>
    <property type="molecule type" value="Genomic_DNA"/>
</dbReference>
<proteinExistence type="predicted"/>
<organism evidence="2 3">
    <name type="scientific">Zooshikella harenae</name>
    <dbReference type="NCBI Taxonomy" id="2827238"/>
    <lineage>
        <taxon>Bacteria</taxon>
        <taxon>Pseudomonadati</taxon>
        <taxon>Pseudomonadota</taxon>
        <taxon>Gammaproteobacteria</taxon>
        <taxon>Oceanospirillales</taxon>
        <taxon>Zooshikellaceae</taxon>
        <taxon>Zooshikella</taxon>
    </lineage>
</organism>
<name>A0ABS5ZHT0_9GAMM</name>
<reference evidence="2 3" key="1">
    <citation type="submission" date="2021-04" db="EMBL/GenBank/DDBJ databases">
        <authorList>
            <person name="Pira H."/>
            <person name="Risdian C."/>
            <person name="Wink J."/>
        </authorList>
    </citation>
    <scope>NUCLEOTIDE SEQUENCE [LARGE SCALE GENOMIC DNA]</scope>
    <source>
        <strain evidence="2 3">WH53</strain>
    </source>
</reference>